<comment type="caution">
    <text evidence="9">The sequence shown here is derived from an EMBL/GenBank/DDBJ whole genome shotgun (WGS) entry which is preliminary data.</text>
</comment>
<dbReference type="EMBL" id="BEGY01000066">
    <property type="protein sequence ID" value="GAX81503.1"/>
    <property type="molecule type" value="Genomic_DNA"/>
</dbReference>
<reference evidence="9 10" key="1">
    <citation type="submission" date="2017-08" db="EMBL/GenBank/DDBJ databases">
        <title>Acidophilic green algal genome provides insights into adaptation to an acidic environment.</title>
        <authorList>
            <person name="Hirooka S."/>
            <person name="Hirose Y."/>
            <person name="Kanesaki Y."/>
            <person name="Higuchi S."/>
            <person name="Fujiwara T."/>
            <person name="Onuma R."/>
            <person name="Era A."/>
            <person name="Ohbayashi R."/>
            <person name="Uzuka A."/>
            <person name="Nozaki H."/>
            <person name="Yoshikawa H."/>
            <person name="Miyagishima S.Y."/>
        </authorList>
    </citation>
    <scope>NUCLEOTIDE SEQUENCE [LARGE SCALE GENOMIC DNA]</scope>
    <source>
        <strain evidence="9 10">NIES-2499</strain>
    </source>
</reference>
<keyword evidence="5" id="KW-0143">Chaperone</keyword>
<evidence type="ECO:0000256" key="1">
    <source>
        <dbReference type="ARBA" id="ARBA00004496"/>
    </source>
</evidence>
<evidence type="ECO:0000256" key="3">
    <source>
        <dbReference type="ARBA" id="ARBA00022490"/>
    </source>
</evidence>
<feature type="domain" description="C-CAP/cofactor C-like" evidence="8">
    <location>
        <begin position="203"/>
        <end position="375"/>
    </location>
</feature>
<name>A0A250XEK9_9CHLO</name>
<dbReference type="Gene3D" id="2.160.20.70">
    <property type="match status" value="1"/>
</dbReference>
<evidence type="ECO:0000313" key="9">
    <source>
        <dbReference type="EMBL" id="GAX81503.1"/>
    </source>
</evidence>
<proteinExistence type="inferred from homology"/>
<dbReference type="InterPro" id="IPR017901">
    <property type="entry name" value="C-CAP_CF_C-like"/>
</dbReference>
<dbReference type="OrthoDB" id="194775at2759"/>
<dbReference type="GO" id="GO:0007023">
    <property type="term" value="P:post-chaperonin tubulin folding pathway"/>
    <property type="evidence" value="ECO:0007669"/>
    <property type="project" value="InterPro"/>
</dbReference>
<dbReference type="PANTHER" id="PTHR15139:SF0">
    <property type="entry name" value="TUBULIN-SPECIFIC CHAPERONE C"/>
    <property type="match status" value="1"/>
</dbReference>
<sequence length="408" mass="44634">MDLEDEYKEAKEQVLSRLAALDATRKQERERRKEDAAEKNAPNESIDEFLYHFSVTCTKFSNQLEAVKNDASDRGVSENTGPIQEQLDLLTAEVLQMEKKVADGSYFLPTFDQKQCTATLSDLKQRIQTVRAELLPKRKFAFNKKVSRVKGSDLSASAAVDSPLEATPVSAGGTSATRAGGDAQVINGVADPQGSVPTSLLLPSSTSWIPSPQDALLIQEGQGYMGLRNQVLVVNPQQVAGRDFVLIDLQDCQVYLMGHLPALRMTGLSRTTVVAGPVTGSCFVVGATHCKISLASYQVRIHSSSETDFYLRSRSKPIIEHSSKLRFAPLLLECDSGAVGVEAPCGHDGEVKSLLTQHRLGEETRMFEQVEDFGWIKSSHSPNWSILAVEGRHQPVTIPWSDSCEGAK</sequence>
<evidence type="ECO:0000256" key="6">
    <source>
        <dbReference type="ARBA" id="ARBA00026055"/>
    </source>
</evidence>
<comment type="subcellular location">
    <subcellularLocation>
        <location evidence="1">Cytoplasm</location>
    </subcellularLocation>
</comment>
<dbReference type="InterPro" id="IPR031925">
    <property type="entry name" value="TBCC_N"/>
</dbReference>
<organism evidence="9 10">
    <name type="scientific">Chlamydomonas eustigma</name>
    <dbReference type="NCBI Taxonomy" id="1157962"/>
    <lineage>
        <taxon>Eukaryota</taxon>
        <taxon>Viridiplantae</taxon>
        <taxon>Chlorophyta</taxon>
        <taxon>core chlorophytes</taxon>
        <taxon>Chlorophyceae</taxon>
        <taxon>CS clade</taxon>
        <taxon>Chlamydomonadales</taxon>
        <taxon>Chlamydomonadaceae</taxon>
        <taxon>Chlamydomonas</taxon>
    </lineage>
</organism>
<protein>
    <recommendedName>
        <fullName evidence="8">C-CAP/cofactor C-like domain-containing protein</fullName>
    </recommendedName>
</protein>
<keyword evidence="3" id="KW-0963">Cytoplasm</keyword>
<keyword evidence="4" id="KW-0007">Acetylation</keyword>
<dbReference type="PANTHER" id="PTHR15139">
    <property type="entry name" value="TUBULIN FOLDING COFACTOR C"/>
    <property type="match status" value="1"/>
</dbReference>
<feature type="region of interest" description="Disordered" evidence="7">
    <location>
        <begin position="21"/>
        <end position="41"/>
    </location>
</feature>
<dbReference type="GO" id="GO:0015631">
    <property type="term" value="F:tubulin binding"/>
    <property type="evidence" value="ECO:0007669"/>
    <property type="project" value="InterPro"/>
</dbReference>
<dbReference type="InterPro" id="IPR012945">
    <property type="entry name" value="Tubulin-bd_cofactor_C_dom"/>
</dbReference>
<evidence type="ECO:0000313" key="10">
    <source>
        <dbReference type="Proteomes" id="UP000232323"/>
    </source>
</evidence>
<dbReference type="Pfam" id="PF16752">
    <property type="entry name" value="TBCC_N"/>
    <property type="match status" value="1"/>
</dbReference>
<dbReference type="InterPro" id="IPR038397">
    <property type="entry name" value="TBCC_N_sf"/>
</dbReference>
<keyword evidence="10" id="KW-1185">Reference proteome</keyword>
<dbReference type="PROSITE" id="PS51329">
    <property type="entry name" value="C_CAP_COFACTOR_C"/>
    <property type="match status" value="1"/>
</dbReference>
<evidence type="ECO:0000259" key="8">
    <source>
        <dbReference type="PROSITE" id="PS51329"/>
    </source>
</evidence>
<dbReference type="GO" id="GO:0007021">
    <property type="term" value="P:tubulin complex assembly"/>
    <property type="evidence" value="ECO:0007669"/>
    <property type="project" value="TreeGrafter"/>
</dbReference>
<evidence type="ECO:0000256" key="4">
    <source>
        <dbReference type="ARBA" id="ARBA00022990"/>
    </source>
</evidence>
<comment type="similarity">
    <text evidence="2">Belongs to the TBCC family.</text>
</comment>
<dbReference type="InterPro" id="IPR027684">
    <property type="entry name" value="TBCC"/>
</dbReference>
<dbReference type="AlphaFoldDB" id="A0A250XEK9"/>
<evidence type="ECO:0000256" key="7">
    <source>
        <dbReference type="SAM" id="MobiDB-lite"/>
    </source>
</evidence>
<comment type="subunit">
    <text evidence="6">Supercomplex made of cofactors A to E. Cofactors A and D function by capturing and stabilizing tubulin in a quasi-native conformation. Cofactor E binds to the cofactor D-tubulin complex; interaction with cofactor C then causes the release of tubulin polypeptides that are committed to the native state.</text>
</comment>
<dbReference type="InterPro" id="IPR016098">
    <property type="entry name" value="CAP/MinC_C"/>
</dbReference>
<dbReference type="InterPro" id="IPR006599">
    <property type="entry name" value="CARP_motif"/>
</dbReference>
<evidence type="ECO:0000256" key="2">
    <source>
        <dbReference type="ARBA" id="ARBA00008848"/>
    </source>
</evidence>
<dbReference type="SMART" id="SM00673">
    <property type="entry name" value="CARP"/>
    <property type="match status" value="2"/>
</dbReference>
<dbReference type="GO" id="GO:0005737">
    <property type="term" value="C:cytoplasm"/>
    <property type="evidence" value="ECO:0007669"/>
    <property type="project" value="UniProtKB-SubCell"/>
</dbReference>
<dbReference type="STRING" id="1157962.A0A250XEK9"/>
<dbReference type="Pfam" id="PF07986">
    <property type="entry name" value="TBCC"/>
    <property type="match status" value="1"/>
</dbReference>
<accession>A0A250XEK9</accession>
<dbReference type="Proteomes" id="UP000232323">
    <property type="component" value="Unassembled WGS sequence"/>
</dbReference>
<dbReference type="Gene3D" id="1.20.58.1250">
    <property type="entry name" value="Tubulin Binding Cofactor C, N-terminal domain"/>
    <property type="match status" value="1"/>
</dbReference>
<gene>
    <name evidence="9" type="ORF">CEUSTIGMA_g8931.t1</name>
</gene>
<evidence type="ECO:0000256" key="5">
    <source>
        <dbReference type="ARBA" id="ARBA00023186"/>
    </source>
</evidence>
<feature type="compositionally biased region" description="Basic and acidic residues" evidence="7">
    <location>
        <begin position="23"/>
        <end position="38"/>
    </location>
</feature>